<comment type="subunit">
    <text evidence="9">Component of the translation initiation factor 2B (eIF2B) complex which is a heterodecamer of two sets of five different subunits: alpha, beta, gamma, delta and epsilon. Subunits alpha, beta and delta comprise a regulatory subcomplex and subunits epsilon and gamma comprise a catalytic subcomplex. Within the complex, the hexameric regulatory complex resides at the center, with the two heterodimeric catalytic subcomplexes bound on opposite sides.</text>
</comment>
<sequence>MLDFQAVVLAAGKGSRITDLVASDEFKCSIQIANKPMLFYPLRNLQNAGFTEVTVIVPTKYKPDDTIAGELQLKIDYVYVNIDTEEQGTAESVRLIRDKIKPNRHILLVTCDLVTNIDLSELCVRQRVSDALLTALLAPLPPQLSQSSVPGTRKKYQPERDIVALETETNRLLQFGAVADYSERIPFCMRILRQFPNMQVHSDLLDCHVYALHPRAVEFIMTNKLLATFKGEVLPKLVLKQFSKKDLKEQNRPDGDNFDSLRCYALVSKCFALRVNNLQAYKVANGEVQNIFKELYRPGANVSKDEAQPWPRDKVNKNVLGARVTIGQGCKVTSSVLHDDVKISDDAMVINSIICRGCVIGAKASVVNSFIGVRAIIPEGRVVNNESIGISNMEFE</sequence>
<dbReference type="CTD" id="36722"/>
<evidence type="ECO:0000256" key="5">
    <source>
        <dbReference type="ARBA" id="ARBA00022917"/>
    </source>
</evidence>
<dbReference type="AlphaFoldDB" id="A0A7M7KQH6"/>
<evidence type="ECO:0000256" key="7">
    <source>
        <dbReference type="ARBA" id="ARBA00044229"/>
    </source>
</evidence>
<dbReference type="Proteomes" id="UP000594260">
    <property type="component" value="Unplaced"/>
</dbReference>
<dbReference type="FunCoup" id="A0A7M7KQH6">
    <property type="interactions" value="1882"/>
</dbReference>
<keyword evidence="13" id="KW-1185">Reference proteome</keyword>
<feature type="domain" description="Mannose-1-phosphate guanyltransferase C-terminal" evidence="11">
    <location>
        <begin position="317"/>
        <end position="388"/>
    </location>
</feature>
<evidence type="ECO:0000313" key="12">
    <source>
        <dbReference type="EnsemblMetazoa" id="XP_022664450"/>
    </source>
</evidence>
<dbReference type="EnsemblMetazoa" id="XM_022808715">
    <property type="protein sequence ID" value="XP_022664450"/>
    <property type="gene ID" value="LOC111251758"/>
</dbReference>
<comment type="similarity">
    <text evidence="2">Belongs to the eIF-2B gamma/epsilon subunits family.</text>
</comment>
<dbReference type="InterPro" id="IPR029044">
    <property type="entry name" value="Nucleotide-diphossugar_trans"/>
</dbReference>
<dbReference type="RefSeq" id="XP_022664450.1">
    <property type="nucleotide sequence ID" value="XM_022808715.1"/>
</dbReference>
<dbReference type="OrthoDB" id="10250549at2759"/>
<dbReference type="GeneID" id="111251758"/>
<dbReference type="InterPro" id="IPR051960">
    <property type="entry name" value="eIF2B_gamma"/>
</dbReference>
<evidence type="ECO:0000256" key="9">
    <source>
        <dbReference type="ARBA" id="ARBA00046432"/>
    </source>
</evidence>
<evidence type="ECO:0000256" key="1">
    <source>
        <dbReference type="ARBA" id="ARBA00004514"/>
    </source>
</evidence>
<dbReference type="InParanoid" id="A0A7M7KQH6"/>
<dbReference type="GO" id="GO:0005085">
    <property type="term" value="F:guanyl-nucleotide exchange factor activity"/>
    <property type="evidence" value="ECO:0007669"/>
    <property type="project" value="TreeGrafter"/>
</dbReference>
<evidence type="ECO:0000256" key="2">
    <source>
        <dbReference type="ARBA" id="ARBA00007878"/>
    </source>
</evidence>
<evidence type="ECO:0000313" key="13">
    <source>
        <dbReference type="Proteomes" id="UP000594260"/>
    </source>
</evidence>
<evidence type="ECO:0000259" key="10">
    <source>
        <dbReference type="Pfam" id="PF00483"/>
    </source>
</evidence>
<feature type="domain" description="Nucleotidyl transferase" evidence="10">
    <location>
        <begin position="6"/>
        <end position="131"/>
    </location>
</feature>
<dbReference type="Gene3D" id="3.90.550.10">
    <property type="entry name" value="Spore Coat Polysaccharide Biosynthesis Protein SpsA, Chain A"/>
    <property type="match status" value="1"/>
</dbReference>
<organism evidence="12 13">
    <name type="scientific">Varroa destructor</name>
    <name type="common">Honeybee mite</name>
    <dbReference type="NCBI Taxonomy" id="109461"/>
    <lineage>
        <taxon>Eukaryota</taxon>
        <taxon>Metazoa</taxon>
        <taxon>Ecdysozoa</taxon>
        <taxon>Arthropoda</taxon>
        <taxon>Chelicerata</taxon>
        <taxon>Arachnida</taxon>
        <taxon>Acari</taxon>
        <taxon>Parasitiformes</taxon>
        <taxon>Mesostigmata</taxon>
        <taxon>Gamasina</taxon>
        <taxon>Dermanyssoidea</taxon>
        <taxon>Varroidae</taxon>
        <taxon>Varroa</taxon>
    </lineage>
</organism>
<protein>
    <recommendedName>
        <fullName evidence="6">Translation initiation factor eIF2B subunit gamma</fullName>
    </recommendedName>
    <alternativeName>
        <fullName evidence="7">eIF2B GDP-GTP exchange factor subunit gamma</fullName>
    </alternativeName>
</protein>
<dbReference type="SUPFAM" id="SSF53448">
    <property type="entry name" value="Nucleotide-diphospho-sugar transferases"/>
    <property type="match status" value="1"/>
</dbReference>
<evidence type="ECO:0000256" key="3">
    <source>
        <dbReference type="ARBA" id="ARBA00022490"/>
    </source>
</evidence>
<dbReference type="Pfam" id="PF25087">
    <property type="entry name" value="GMPPB_C"/>
    <property type="match status" value="1"/>
</dbReference>
<evidence type="ECO:0000259" key="11">
    <source>
        <dbReference type="Pfam" id="PF25087"/>
    </source>
</evidence>
<proteinExistence type="inferred from homology"/>
<comment type="function">
    <text evidence="8">Acts as a component of the translation initiation factor 2B (eIF2B) complex, which catalyzes the exchange of GDP for GTP on the eukaryotic initiation factor 2 (eIF2) complex gamma subunit. Its guanine nucleotide exchange factor activity is repressed when bound to eIF2 complex phosphorylated on the alpha subunit, thereby limiting the amount of methionyl-initiator methionine tRNA available to the ribosome and consequently global translation is repressed.</text>
</comment>
<dbReference type="Pfam" id="PF00483">
    <property type="entry name" value="NTP_transferase"/>
    <property type="match status" value="1"/>
</dbReference>
<dbReference type="KEGG" id="vde:111251758"/>
<reference evidence="12" key="1">
    <citation type="submission" date="2021-01" db="UniProtKB">
        <authorList>
            <consortium name="EnsemblMetazoa"/>
        </authorList>
    </citation>
    <scope>IDENTIFICATION</scope>
</reference>
<evidence type="ECO:0000256" key="6">
    <source>
        <dbReference type="ARBA" id="ARBA00044196"/>
    </source>
</evidence>
<accession>A0A7M7KQH6</accession>
<dbReference type="GO" id="GO:0003743">
    <property type="term" value="F:translation initiation factor activity"/>
    <property type="evidence" value="ECO:0007669"/>
    <property type="project" value="UniProtKB-KW"/>
</dbReference>
<dbReference type="GO" id="GO:0005851">
    <property type="term" value="C:eukaryotic translation initiation factor 2B complex"/>
    <property type="evidence" value="ECO:0007669"/>
    <property type="project" value="TreeGrafter"/>
</dbReference>
<comment type="subcellular location">
    <subcellularLocation>
        <location evidence="1">Cytoplasm</location>
        <location evidence="1">Cytosol</location>
    </subcellularLocation>
</comment>
<evidence type="ECO:0000256" key="8">
    <source>
        <dbReference type="ARBA" id="ARBA00045373"/>
    </source>
</evidence>
<dbReference type="GO" id="GO:0002183">
    <property type="term" value="P:cytoplasmic translational initiation"/>
    <property type="evidence" value="ECO:0007669"/>
    <property type="project" value="TreeGrafter"/>
</dbReference>
<dbReference type="GO" id="GO:0005829">
    <property type="term" value="C:cytosol"/>
    <property type="evidence" value="ECO:0007669"/>
    <property type="project" value="UniProtKB-SubCell"/>
</dbReference>
<keyword evidence="5" id="KW-0648">Protein biosynthesis</keyword>
<dbReference type="InterPro" id="IPR005835">
    <property type="entry name" value="NTP_transferase_dom"/>
</dbReference>
<dbReference type="PANTHER" id="PTHR45989">
    <property type="entry name" value="TRANSLATION INITIATION FACTOR EIF-2B SUBUNIT GAMMA"/>
    <property type="match status" value="1"/>
</dbReference>
<name>A0A7M7KQH6_VARDE</name>
<dbReference type="InterPro" id="IPR056729">
    <property type="entry name" value="GMPPB_C"/>
</dbReference>
<dbReference type="PANTHER" id="PTHR45989:SF1">
    <property type="entry name" value="TRANSLATION INITIATION FACTOR EIF-2B SUBUNIT GAMMA"/>
    <property type="match status" value="1"/>
</dbReference>
<dbReference type="Gene3D" id="2.160.10.10">
    <property type="entry name" value="Hexapeptide repeat proteins"/>
    <property type="match status" value="1"/>
</dbReference>
<keyword evidence="3" id="KW-0963">Cytoplasm</keyword>
<keyword evidence="4" id="KW-0396">Initiation factor</keyword>
<dbReference type="OMA" id="IRTQMCW"/>
<evidence type="ECO:0000256" key="4">
    <source>
        <dbReference type="ARBA" id="ARBA00022540"/>
    </source>
</evidence>